<protein>
    <recommendedName>
        <fullName evidence="6">Alpha-1,6-mannosyl-glycoprotein 2-beta-N-acetylglucosaminyltransferase</fullName>
        <ecNumber evidence="5">2.4.1.143</ecNumber>
    </recommendedName>
    <alternativeName>
        <fullName evidence="21">Beta-1,2-N-acetylglucosaminyltransferase II</fullName>
    </alternativeName>
    <alternativeName>
        <fullName evidence="20">GlcNAc-T II</fullName>
    </alternativeName>
    <alternativeName>
        <fullName evidence="19">Mannoside acetylglucosaminyltransferase 2</fullName>
    </alternativeName>
    <alternativeName>
        <fullName evidence="18">N-glycosyl-oligosaccharide-glycoprotein N-acetylglucosaminyltransferase II</fullName>
    </alternativeName>
</protein>
<comment type="pathway">
    <text evidence="3">Protein modification; protein glycosylation.</text>
</comment>
<evidence type="ECO:0000256" key="17">
    <source>
        <dbReference type="ARBA" id="ARBA00023211"/>
    </source>
</evidence>
<feature type="disulfide bond" evidence="25">
    <location>
        <begin position="221"/>
        <end position="235"/>
    </location>
</feature>
<dbReference type="Gene3D" id="3.90.550.10">
    <property type="entry name" value="Spore Coat Polysaccharide Biosynthesis Protein SpsA, Chain A"/>
    <property type="match status" value="1"/>
</dbReference>
<dbReference type="InterPro" id="IPR029044">
    <property type="entry name" value="Nucleotide-diphossugar_trans"/>
</dbReference>
<sequence>MRAYPPYTSKRKIQLVISNTPYTILARRKQLLLIRIAIALFIIIFIVVQLNVINYDFHPPSNTESSSNNNDTTQAILQSIPQVLHKYLKPRNNSQATNSSQATNNDRYQAINISDIQRSIERYNEYQTIINEDVFGPLQNDSIVIVVQVHKRITYLRHLIVSLAQAKDISKTLLIFSHDFYDEEINDLVQSIDFCKVMQIFYPFSIQTHPNEFPGTDPKDCKRDMKKEQAAIVKCQNADFPDLYGHYREASFTQTKNHWWWKANRVFDQLEVTRYHTGLMLFLEEDHYVAEDFLYLLKMMQLKAYELCSKCNVMSLGTYLKTFNYYTYNNNHKKEKALFGSFYGSSLSNNNNAFHSKNTQNHNSLSNGANLRANHVETTTTLTWAFQAVPTLYSVYQKVEVTPWISSKHNMGMAFNRSTWHQIKNCAKYFCSYDDYNWDWSLQHTSHQCLKKKLFAMVVRGPRVFHIGECGVHHKKNNCESNQVISKVQQVISVATKAGQLFPKNLMLTVASVVKKQKIRKGNGGWGDKRDHLLCLNMTLGVR</sequence>
<feature type="disulfide bond" evidence="25">
    <location>
        <begin position="470"/>
        <end position="479"/>
    </location>
</feature>
<keyword evidence="28" id="KW-1185">Reference proteome</keyword>
<evidence type="ECO:0000256" key="6">
    <source>
        <dbReference type="ARBA" id="ARBA00014817"/>
    </source>
</evidence>
<evidence type="ECO:0000256" key="7">
    <source>
        <dbReference type="ARBA" id="ARBA00022676"/>
    </source>
</evidence>
<gene>
    <name evidence="27" type="ORF">CHIRRI_LOCUS12654</name>
</gene>
<evidence type="ECO:0000256" key="1">
    <source>
        <dbReference type="ARBA" id="ARBA00001936"/>
    </source>
</evidence>
<reference evidence="27" key="2">
    <citation type="submission" date="2022-10" db="EMBL/GenBank/DDBJ databases">
        <authorList>
            <consortium name="ENA_rothamsted_submissions"/>
            <consortium name="culmorum"/>
            <person name="King R."/>
        </authorList>
    </citation>
    <scope>NUCLEOTIDE SEQUENCE</scope>
</reference>
<evidence type="ECO:0000256" key="15">
    <source>
        <dbReference type="ARBA" id="ARBA00023157"/>
    </source>
</evidence>
<feature type="binding site" evidence="23">
    <location>
        <begin position="148"/>
        <end position="152"/>
    </location>
    <ligand>
        <name>substrate</name>
    </ligand>
</feature>
<evidence type="ECO:0000256" key="18">
    <source>
        <dbReference type="ARBA" id="ARBA00029663"/>
    </source>
</evidence>
<comment type="cofactor">
    <cofactor evidence="1 24">
        <name>Mn(2+)</name>
        <dbReference type="ChEBI" id="CHEBI:29035"/>
    </cofactor>
</comment>
<dbReference type="OrthoDB" id="10038290at2759"/>
<feature type="binding site" evidence="24">
    <location>
        <position position="466"/>
    </location>
    <ligand>
        <name>Mn(2+)</name>
        <dbReference type="ChEBI" id="CHEBI:29035"/>
    </ligand>
</feature>
<evidence type="ECO:0000256" key="10">
    <source>
        <dbReference type="ARBA" id="ARBA00022723"/>
    </source>
</evidence>
<dbReference type="InterPro" id="IPR007754">
    <property type="entry name" value="GlcNAc_II"/>
</dbReference>
<evidence type="ECO:0000256" key="24">
    <source>
        <dbReference type="PIRSR" id="PIRSR607754-2"/>
    </source>
</evidence>
<evidence type="ECO:0000256" key="21">
    <source>
        <dbReference type="ARBA" id="ARBA00032915"/>
    </source>
</evidence>
<dbReference type="PANTHER" id="PTHR12871:SF0">
    <property type="entry name" value="ALPHA-1,6-MANNOSYL-GLYCOPROTEIN 2-BETA-N-ACETYLGLUCOSAMINYLTRANSFERASE"/>
    <property type="match status" value="1"/>
</dbReference>
<dbReference type="PANTHER" id="PTHR12871">
    <property type="entry name" value="BETA-1,2-N-ACETYLGLUCOSAMINYLTRANSFERASE II"/>
    <property type="match status" value="1"/>
</dbReference>
<evidence type="ECO:0000256" key="26">
    <source>
        <dbReference type="SAM" id="Phobius"/>
    </source>
</evidence>
<evidence type="ECO:0000256" key="3">
    <source>
        <dbReference type="ARBA" id="ARBA00004922"/>
    </source>
</evidence>
<comment type="catalytic activity">
    <reaction evidence="22">
        <text>an N(4)-{beta-D-GlcNAc-(1-&gt;2)-alpha-D-Man-(1-&gt;3)-[alpha-D-Man-(1-&gt;6)]-beta-D-Man-(1-&gt;4)-beta-D-GlcNAc-(1-&gt;4)-beta-D-GlcNAc}-L-asparaginyl-[protein] + UDP-N-acetyl-alpha-D-glucosamine = N(4)-{beta-D-GlcNAc-(1-&gt;2)-alpha-D-Man-(1-&gt;3)-[beta-D-GlcNAc-(1-&gt;2)-alpha-D-Man-(1-&gt;6)]-beta-D-Man-(1-&gt;4)-beta-D-GlcNAc-(1-&gt;4)-beta-D-GlcNAc}-L-asparaginyl-[protein] + UDP + H(+)</text>
        <dbReference type="Rhea" id="RHEA:12941"/>
        <dbReference type="Rhea" id="RHEA-COMP:13526"/>
        <dbReference type="Rhea" id="RHEA-COMP:14369"/>
        <dbReference type="ChEBI" id="CHEBI:15378"/>
        <dbReference type="ChEBI" id="CHEBI:57705"/>
        <dbReference type="ChEBI" id="CHEBI:58223"/>
        <dbReference type="ChEBI" id="CHEBI:60615"/>
        <dbReference type="ChEBI" id="CHEBI:60651"/>
        <dbReference type="EC" id="2.4.1.143"/>
    </reaction>
</comment>
<keyword evidence="17 24" id="KW-0464">Manganese</keyword>
<evidence type="ECO:0000256" key="16">
    <source>
        <dbReference type="ARBA" id="ARBA00023180"/>
    </source>
</evidence>
<keyword evidence="13" id="KW-0333">Golgi apparatus</keyword>
<dbReference type="EMBL" id="OU895879">
    <property type="protein sequence ID" value="CAH1730640.1"/>
    <property type="molecule type" value="Genomic_DNA"/>
</dbReference>
<accession>A0A9P0J695</accession>
<feature type="binding site" evidence="24">
    <location>
        <position position="286"/>
    </location>
    <ligand>
        <name>Mn(2+)</name>
        <dbReference type="ChEBI" id="CHEBI:29035"/>
    </ligand>
</feature>
<keyword evidence="7" id="KW-0328">Glycosyltransferase</keyword>
<dbReference type="GO" id="GO:0006487">
    <property type="term" value="P:protein N-linked glycosylation"/>
    <property type="evidence" value="ECO:0007669"/>
    <property type="project" value="TreeGrafter"/>
</dbReference>
<dbReference type="AlphaFoldDB" id="A0A9P0J695"/>
<keyword evidence="11" id="KW-0735">Signal-anchor</keyword>
<evidence type="ECO:0000256" key="14">
    <source>
        <dbReference type="ARBA" id="ARBA00023136"/>
    </source>
</evidence>
<feature type="disulfide bond" evidence="25">
    <location>
        <begin position="426"/>
        <end position="449"/>
    </location>
</feature>
<dbReference type="EC" id="2.4.1.143" evidence="5"/>
<keyword evidence="15 25" id="KW-1015">Disulfide bond</keyword>
<dbReference type="GO" id="GO:0000139">
    <property type="term" value="C:Golgi membrane"/>
    <property type="evidence" value="ECO:0007669"/>
    <property type="project" value="UniProtKB-SubCell"/>
</dbReference>
<dbReference type="GO" id="GO:0005795">
    <property type="term" value="C:Golgi stack"/>
    <property type="evidence" value="ECO:0007669"/>
    <property type="project" value="InterPro"/>
</dbReference>
<evidence type="ECO:0000256" key="25">
    <source>
        <dbReference type="PIRSR" id="PIRSR607754-3"/>
    </source>
</evidence>
<keyword evidence="12 26" id="KW-1133">Transmembrane helix</keyword>
<evidence type="ECO:0000256" key="19">
    <source>
        <dbReference type="ARBA" id="ARBA00031203"/>
    </source>
</evidence>
<evidence type="ECO:0000256" key="11">
    <source>
        <dbReference type="ARBA" id="ARBA00022968"/>
    </source>
</evidence>
<dbReference type="GO" id="GO:0008455">
    <property type="term" value="F:alpha-1,6-mannosylglycoprotein 2-beta-N-acetylglucosaminyltransferase activity"/>
    <property type="evidence" value="ECO:0007669"/>
    <property type="project" value="UniProtKB-EC"/>
</dbReference>
<keyword evidence="10 24" id="KW-0479">Metal-binding</keyword>
<comment type="subcellular location">
    <subcellularLocation>
        <location evidence="2">Golgi apparatus membrane</location>
        <topology evidence="2">Single-pass type II membrane protein</topology>
    </subcellularLocation>
</comment>
<name>A0A9P0J695_9DIPT</name>
<evidence type="ECO:0000313" key="27">
    <source>
        <dbReference type="EMBL" id="CAH1730640.1"/>
    </source>
</evidence>
<feature type="transmembrane region" description="Helical" evidence="26">
    <location>
        <begin position="32"/>
        <end position="52"/>
    </location>
</feature>
<evidence type="ECO:0000313" key="28">
    <source>
        <dbReference type="Proteomes" id="UP001153620"/>
    </source>
</evidence>
<feature type="binding site" evidence="23">
    <location>
        <begin position="254"/>
        <end position="258"/>
    </location>
    <ligand>
        <name>substrate</name>
    </ligand>
</feature>
<feature type="binding site" evidence="23">
    <location>
        <position position="179"/>
    </location>
    <ligand>
        <name>substrate</name>
    </ligand>
</feature>
<evidence type="ECO:0000256" key="5">
    <source>
        <dbReference type="ARBA" id="ARBA00012613"/>
    </source>
</evidence>
<organism evidence="27 28">
    <name type="scientific">Chironomus riparius</name>
    <dbReference type="NCBI Taxonomy" id="315576"/>
    <lineage>
        <taxon>Eukaryota</taxon>
        <taxon>Metazoa</taxon>
        <taxon>Ecdysozoa</taxon>
        <taxon>Arthropoda</taxon>
        <taxon>Hexapoda</taxon>
        <taxon>Insecta</taxon>
        <taxon>Pterygota</taxon>
        <taxon>Neoptera</taxon>
        <taxon>Endopterygota</taxon>
        <taxon>Diptera</taxon>
        <taxon>Nematocera</taxon>
        <taxon>Chironomoidea</taxon>
        <taxon>Chironomidae</taxon>
        <taxon>Chironominae</taxon>
        <taxon>Chironomus</taxon>
    </lineage>
</organism>
<keyword evidence="8" id="KW-0808">Transferase</keyword>
<dbReference type="GO" id="GO:0046872">
    <property type="term" value="F:metal ion binding"/>
    <property type="evidence" value="ECO:0007669"/>
    <property type="project" value="UniProtKB-KW"/>
</dbReference>
<reference evidence="27" key="1">
    <citation type="submission" date="2022-01" db="EMBL/GenBank/DDBJ databases">
        <authorList>
            <person name="King R."/>
        </authorList>
    </citation>
    <scope>NUCLEOTIDE SEQUENCE</scope>
</reference>
<evidence type="ECO:0000256" key="12">
    <source>
        <dbReference type="ARBA" id="ARBA00022989"/>
    </source>
</evidence>
<feature type="disulfide bond" evidence="25">
    <location>
        <begin position="431"/>
        <end position="535"/>
    </location>
</feature>
<comment type="similarity">
    <text evidence="4">Belongs to the glycosyltransferase 16 (GT16) protein family.</text>
</comment>
<evidence type="ECO:0000256" key="13">
    <source>
        <dbReference type="ARBA" id="ARBA00023034"/>
    </source>
</evidence>
<dbReference type="Pfam" id="PF05060">
    <property type="entry name" value="MGAT2"/>
    <property type="match status" value="2"/>
</dbReference>
<keyword evidence="9 26" id="KW-0812">Transmembrane</keyword>
<evidence type="ECO:0000256" key="9">
    <source>
        <dbReference type="ARBA" id="ARBA00022692"/>
    </source>
</evidence>
<feature type="disulfide bond" evidence="25">
    <location>
        <begin position="308"/>
        <end position="311"/>
    </location>
</feature>
<proteinExistence type="inferred from homology"/>
<keyword evidence="16" id="KW-0325">Glycoprotein</keyword>
<dbReference type="Proteomes" id="UP001153620">
    <property type="component" value="Chromosome 3"/>
</dbReference>
<evidence type="ECO:0000256" key="23">
    <source>
        <dbReference type="PIRSR" id="PIRSR607754-1"/>
    </source>
</evidence>
<evidence type="ECO:0000256" key="2">
    <source>
        <dbReference type="ARBA" id="ARBA00004323"/>
    </source>
</evidence>
<evidence type="ECO:0000256" key="22">
    <source>
        <dbReference type="ARBA" id="ARBA00093257"/>
    </source>
</evidence>
<keyword evidence="14 26" id="KW-0472">Membrane</keyword>
<dbReference type="SUPFAM" id="SSF53448">
    <property type="entry name" value="Nucleotide-diphospho-sugar transferases"/>
    <property type="match status" value="1"/>
</dbReference>
<evidence type="ECO:0000256" key="8">
    <source>
        <dbReference type="ARBA" id="ARBA00022679"/>
    </source>
</evidence>
<evidence type="ECO:0000256" key="20">
    <source>
        <dbReference type="ARBA" id="ARBA00032552"/>
    </source>
</evidence>
<evidence type="ECO:0000256" key="4">
    <source>
        <dbReference type="ARBA" id="ARBA00011011"/>
    </source>
</evidence>
<dbReference type="GO" id="GO:0009312">
    <property type="term" value="P:oligosaccharide biosynthetic process"/>
    <property type="evidence" value="ECO:0007669"/>
    <property type="project" value="InterPro"/>
</dbReference>